<dbReference type="RefSeq" id="WP_069988205.1">
    <property type="nucleotide sequence ID" value="NZ_JACOQK010000001.1"/>
</dbReference>
<dbReference type="EMBL" id="JACOQK010000001">
    <property type="protein sequence ID" value="MBC5786579.1"/>
    <property type="molecule type" value="Genomic_DNA"/>
</dbReference>
<feature type="transmembrane region" description="Helical" evidence="1">
    <location>
        <begin position="12"/>
        <end position="29"/>
    </location>
</feature>
<reference evidence="2 3" key="1">
    <citation type="submission" date="2020-08" db="EMBL/GenBank/DDBJ databases">
        <title>Genome public.</title>
        <authorList>
            <person name="Liu C."/>
            <person name="Sun Q."/>
        </authorList>
    </citation>
    <scope>NUCLEOTIDE SEQUENCE [LARGE SCALE GENOMIC DNA]</scope>
    <source>
        <strain evidence="2 3">NSJ-27</strain>
    </source>
</reference>
<protein>
    <submittedName>
        <fullName evidence="2">SpoIIIAH-like family protein</fullName>
    </submittedName>
</protein>
<keyword evidence="3" id="KW-1185">Reference proteome</keyword>
<dbReference type="InterPro" id="IPR038503">
    <property type="entry name" value="SpoIIIAH_sf"/>
</dbReference>
<dbReference type="Proteomes" id="UP000649151">
    <property type="component" value="Unassembled WGS sequence"/>
</dbReference>
<sequence length="180" mass="19813">MKLHAIIGKKQIVLASLVLILGIAVYLNWQFANSDQSLTVTDVLNGNTSQTNYGEAELVDAKTSDSNYFEKARLEKQKTRDEASENLKKLLEKDDLSSEEKATATNEALSIAKLMESETTIENLVKAKGFEDCIAYVDNEKANVVVKITDMTAEQAAQIKDIILSETNVDVSNITVTPVQ</sequence>
<evidence type="ECO:0000313" key="2">
    <source>
        <dbReference type="EMBL" id="MBC5786579.1"/>
    </source>
</evidence>
<dbReference type="Gene3D" id="1.10.287.4300">
    <property type="entry name" value="Stage III sporulation protein AH-like"/>
    <property type="match status" value="1"/>
</dbReference>
<accession>A0ABR7IN69</accession>
<name>A0ABR7IN69_9CLOT</name>
<evidence type="ECO:0000256" key="1">
    <source>
        <dbReference type="SAM" id="Phobius"/>
    </source>
</evidence>
<keyword evidence="1" id="KW-1133">Transmembrane helix</keyword>
<dbReference type="InterPro" id="IPR024232">
    <property type="entry name" value="SpoIIIAH"/>
</dbReference>
<proteinExistence type="predicted"/>
<keyword evidence="1" id="KW-0812">Transmembrane</keyword>
<comment type="caution">
    <text evidence="2">The sequence shown here is derived from an EMBL/GenBank/DDBJ whole genome shotgun (WGS) entry which is preliminary data.</text>
</comment>
<gene>
    <name evidence="2" type="ORF">H8Z77_00870</name>
</gene>
<evidence type="ECO:0000313" key="3">
    <source>
        <dbReference type="Proteomes" id="UP000649151"/>
    </source>
</evidence>
<keyword evidence="1" id="KW-0472">Membrane</keyword>
<dbReference type="Pfam" id="PF12685">
    <property type="entry name" value="SpoIIIAH"/>
    <property type="match status" value="1"/>
</dbReference>
<organism evidence="2 3">
    <name type="scientific">Clostridium facile</name>
    <dbReference type="NCBI Taxonomy" id="2763035"/>
    <lineage>
        <taxon>Bacteria</taxon>
        <taxon>Bacillati</taxon>
        <taxon>Bacillota</taxon>
        <taxon>Clostridia</taxon>
        <taxon>Eubacteriales</taxon>
        <taxon>Clostridiaceae</taxon>
        <taxon>Clostridium</taxon>
    </lineage>
</organism>